<evidence type="ECO:0000256" key="6">
    <source>
        <dbReference type="ARBA" id="ARBA00022553"/>
    </source>
</evidence>
<dbReference type="InterPro" id="IPR008250">
    <property type="entry name" value="ATPase_P-typ_transduc_dom_A_sf"/>
</dbReference>
<keyword evidence="5" id="KW-0813">Transport</keyword>
<protein>
    <recommendedName>
        <fullName evidence="4">P-type Ca(2+) transporter</fullName>
        <ecNumber evidence="4">7.2.2.10</ecNumber>
    </recommendedName>
</protein>
<keyword evidence="14 18" id="KW-1133">Transmembrane helix</keyword>
<evidence type="ECO:0000256" key="2">
    <source>
        <dbReference type="ARBA" id="ARBA00004477"/>
    </source>
</evidence>
<reference evidence="21" key="1">
    <citation type="submission" date="2025-08" db="UniProtKB">
        <authorList>
            <consortium name="Ensembl"/>
        </authorList>
    </citation>
    <scope>IDENTIFICATION</scope>
</reference>
<comment type="subcellular location">
    <subcellularLocation>
        <location evidence="2">Endoplasmic reticulum membrane</location>
        <topology evidence="2">Multi-pass membrane protein</topology>
    </subcellularLocation>
</comment>
<evidence type="ECO:0000256" key="8">
    <source>
        <dbReference type="ARBA" id="ARBA00022692"/>
    </source>
</evidence>
<dbReference type="SUPFAM" id="SSF81660">
    <property type="entry name" value="Metal cation-transporting ATPase, ATP-binding domain N"/>
    <property type="match status" value="1"/>
</dbReference>
<keyword evidence="16 18" id="KW-0472">Membrane</keyword>
<keyword evidence="9" id="KW-0547">Nucleotide-binding</keyword>
<dbReference type="InterPro" id="IPR001757">
    <property type="entry name" value="P_typ_ATPase"/>
</dbReference>
<evidence type="ECO:0000256" key="5">
    <source>
        <dbReference type="ARBA" id="ARBA00022448"/>
    </source>
</evidence>
<dbReference type="InterPro" id="IPR036412">
    <property type="entry name" value="HAD-like_sf"/>
</dbReference>
<evidence type="ECO:0000256" key="12">
    <source>
        <dbReference type="ARBA" id="ARBA00022842"/>
    </source>
</evidence>
<evidence type="ECO:0000259" key="20">
    <source>
        <dbReference type="Pfam" id="PF00689"/>
    </source>
</evidence>
<dbReference type="InterPro" id="IPR018303">
    <property type="entry name" value="ATPase_P-typ_P_site"/>
</dbReference>
<accession>A0A671T3M4</accession>
<dbReference type="FunFam" id="3.40.1110.10:FF:000003">
    <property type="entry name" value="Calcium-transporting ATPase"/>
    <property type="match status" value="1"/>
</dbReference>
<dbReference type="InterPro" id="IPR023298">
    <property type="entry name" value="ATPase_P-typ_TM_dom_sf"/>
</dbReference>
<evidence type="ECO:0000256" key="9">
    <source>
        <dbReference type="ARBA" id="ARBA00022741"/>
    </source>
</evidence>
<evidence type="ECO:0000256" key="14">
    <source>
        <dbReference type="ARBA" id="ARBA00022989"/>
    </source>
</evidence>
<gene>
    <name evidence="21" type="primary">LOC107687017</name>
</gene>
<evidence type="ECO:0000313" key="21">
    <source>
        <dbReference type="Ensembl" id="ENSSANP00000102841.1"/>
    </source>
</evidence>
<feature type="transmembrane region" description="Helical" evidence="18">
    <location>
        <begin position="873"/>
        <end position="892"/>
    </location>
</feature>
<reference evidence="21" key="2">
    <citation type="submission" date="2025-09" db="UniProtKB">
        <authorList>
            <consortium name="Ensembl"/>
        </authorList>
    </citation>
    <scope>IDENTIFICATION</scope>
</reference>
<dbReference type="SUPFAM" id="SSF81653">
    <property type="entry name" value="Calcium ATPase, transduction domain A"/>
    <property type="match status" value="1"/>
</dbReference>
<keyword evidence="10" id="KW-0106">Calcium</keyword>
<dbReference type="Pfam" id="PF13246">
    <property type="entry name" value="Cation_ATPase"/>
    <property type="match status" value="1"/>
</dbReference>
<evidence type="ECO:0000259" key="19">
    <source>
        <dbReference type="Pfam" id="PF00122"/>
    </source>
</evidence>
<proteinExistence type="inferred from homology"/>
<dbReference type="AlphaFoldDB" id="A0A671T3M4"/>
<keyword evidence="13" id="KW-1278">Translocase</keyword>
<evidence type="ECO:0000256" key="10">
    <source>
        <dbReference type="ARBA" id="ARBA00022837"/>
    </source>
</evidence>
<feature type="transmembrane region" description="Helical" evidence="18">
    <location>
        <begin position="795"/>
        <end position="819"/>
    </location>
</feature>
<keyword evidence="12" id="KW-0460">Magnesium</keyword>
<dbReference type="Gene3D" id="2.70.150.10">
    <property type="entry name" value="Calcium-transporting ATPase, cytoplasmic transduction domain A"/>
    <property type="match status" value="1"/>
</dbReference>
<dbReference type="CDD" id="cd02083">
    <property type="entry name" value="P-type_ATPase_SERCA"/>
    <property type="match status" value="1"/>
</dbReference>
<feature type="transmembrane region" description="Helical" evidence="18">
    <location>
        <begin position="69"/>
        <end position="92"/>
    </location>
</feature>
<comment type="similarity">
    <text evidence="3">Belongs to the cation transport ATPase (P-type) (TC 3.A.3) family. Type IIA subfamily.</text>
</comment>
<evidence type="ECO:0000256" key="18">
    <source>
        <dbReference type="SAM" id="Phobius"/>
    </source>
</evidence>
<dbReference type="PROSITE" id="PS00154">
    <property type="entry name" value="ATPASE_E1_E2"/>
    <property type="match status" value="1"/>
</dbReference>
<dbReference type="Ensembl" id="ENSSANT00000109153.1">
    <property type="protein sequence ID" value="ENSSANP00000102841.1"/>
    <property type="gene ID" value="ENSSANG00000050374.1"/>
</dbReference>
<dbReference type="GO" id="GO:0016887">
    <property type="term" value="F:ATP hydrolysis activity"/>
    <property type="evidence" value="ECO:0007669"/>
    <property type="project" value="InterPro"/>
</dbReference>
<dbReference type="FunFam" id="2.70.150.10:FF:000160">
    <property type="entry name" value="Sarcoplasmic/endoplasmic reticulum calcium ATPase 1"/>
    <property type="match status" value="1"/>
</dbReference>
<feature type="transmembrane region" description="Helical" evidence="18">
    <location>
        <begin position="722"/>
        <end position="743"/>
    </location>
</feature>
<dbReference type="FunFam" id="1.20.1110.10:FF:000065">
    <property type="entry name" value="Sarcoplasmic/endoplasmic reticulum calcium ATPase 1"/>
    <property type="match status" value="3"/>
</dbReference>
<name>A0A671T3M4_9TELE</name>
<keyword evidence="8 18" id="KW-0812">Transmembrane</keyword>
<dbReference type="InterPro" id="IPR059000">
    <property type="entry name" value="ATPase_P-type_domA"/>
</dbReference>
<dbReference type="InterPro" id="IPR023299">
    <property type="entry name" value="ATPase_P-typ_cyto_dom_N"/>
</dbReference>
<dbReference type="InterPro" id="IPR023214">
    <property type="entry name" value="HAD_sf"/>
</dbReference>
<evidence type="ECO:0000313" key="22">
    <source>
        <dbReference type="Proteomes" id="UP000472260"/>
    </source>
</evidence>
<evidence type="ECO:0000256" key="4">
    <source>
        <dbReference type="ARBA" id="ARBA00012790"/>
    </source>
</evidence>
<dbReference type="Pfam" id="PF00689">
    <property type="entry name" value="Cation_ATPase_C"/>
    <property type="match status" value="1"/>
</dbReference>
<dbReference type="NCBIfam" id="TIGR01494">
    <property type="entry name" value="ATPase_P-type"/>
    <property type="match status" value="1"/>
</dbReference>
<keyword evidence="7" id="KW-0109">Calcium transport</keyword>
<dbReference type="GO" id="GO:0005388">
    <property type="term" value="F:P-type calcium transporter activity"/>
    <property type="evidence" value="ECO:0007669"/>
    <property type="project" value="UniProtKB-EC"/>
</dbReference>
<comment type="catalytic activity">
    <reaction evidence="17">
        <text>Ca(2+)(in) + ATP + H2O = Ca(2+)(out) + ADP + phosphate + H(+)</text>
        <dbReference type="Rhea" id="RHEA:18105"/>
        <dbReference type="ChEBI" id="CHEBI:15377"/>
        <dbReference type="ChEBI" id="CHEBI:15378"/>
        <dbReference type="ChEBI" id="CHEBI:29108"/>
        <dbReference type="ChEBI" id="CHEBI:30616"/>
        <dbReference type="ChEBI" id="CHEBI:43474"/>
        <dbReference type="ChEBI" id="CHEBI:456216"/>
        <dbReference type="EC" id="7.2.2.10"/>
    </reaction>
    <physiologicalReaction direction="left-to-right" evidence="17">
        <dbReference type="Rhea" id="RHEA:18106"/>
    </physiologicalReaction>
</comment>
<keyword evidence="11" id="KW-0067">ATP-binding</keyword>
<organism evidence="21 22">
    <name type="scientific">Sinocyclocheilus anshuiensis</name>
    <dbReference type="NCBI Taxonomy" id="1608454"/>
    <lineage>
        <taxon>Eukaryota</taxon>
        <taxon>Metazoa</taxon>
        <taxon>Chordata</taxon>
        <taxon>Craniata</taxon>
        <taxon>Vertebrata</taxon>
        <taxon>Euteleostomi</taxon>
        <taxon>Actinopterygii</taxon>
        <taxon>Neopterygii</taxon>
        <taxon>Teleostei</taxon>
        <taxon>Ostariophysi</taxon>
        <taxon>Cypriniformes</taxon>
        <taxon>Cyprinidae</taxon>
        <taxon>Cyprininae</taxon>
        <taxon>Sinocyclocheilus</taxon>
    </lineage>
</organism>
<feature type="domain" description="P-type ATPase A" evidence="19">
    <location>
        <begin position="108"/>
        <end position="224"/>
    </location>
</feature>
<feature type="domain" description="Cation-transporting P-type ATPase C-terminal" evidence="20">
    <location>
        <begin position="746"/>
        <end position="929"/>
    </location>
</feature>
<dbReference type="GO" id="GO:0005789">
    <property type="term" value="C:endoplasmic reticulum membrane"/>
    <property type="evidence" value="ECO:0007669"/>
    <property type="project" value="UniProtKB-SubCell"/>
</dbReference>
<feature type="transmembrane region" description="Helical" evidence="18">
    <location>
        <begin position="45"/>
        <end position="63"/>
    </location>
</feature>
<dbReference type="PRINTS" id="PR00119">
    <property type="entry name" value="CATATPASE"/>
</dbReference>
<comment type="cofactor">
    <cofactor evidence="1">
        <name>Mg(2+)</name>
        <dbReference type="ChEBI" id="CHEBI:18420"/>
    </cofactor>
</comment>
<keyword evidence="22" id="KW-1185">Reference proteome</keyword>
<dbReference type="Gene3D" id="1.20.1110.10">
    <property type="entry name" value="Calcium-transporting ATPase, transmembrane domain"/>
    <property type="match status" value="2"/>
</dbReference>
<dbReference type="Gene3D" id="3.40.1110.10">
    <property type="entry name" value="Calcium-transporting ATPase, cytoplasmic domain N"/>
    <property type="match status" value="1"/>
</dbReference>
<evidence type="ECO:0000256" key="7">
    <source>
        <dbReference type="ARBA" id="ARBA00022568"/>
    </source>
</evidence>
<dbReference type="InterPro" id="IPR006068">
    <property type="entry name" value="ATPase_P-typ_cation-transptr_C"/>
</dbReference>
<dbReference type="GO" id="GO:0005524">
    <property type="term" value="F:ATP binding"/>
    <property type="evidence" value="ECO:0007669"/>
    <property type="project" value="UniProtKB-KW"/>
</dbReference>
<feature type="transmembrane region" description="Helical" evidence="18">
    <location>
        <begin position="245"/>
        <end position="263"/>
    </location>
</feature>
<evidence type="ECO:0000256" key="15">
    <source>
        <dbReference type="ARBA" id="ARBA00023065"/>
    </source>
</evidence>
<dbReference type="Pfam" id="PF00122">
    <property type="entry name" value="E1-E2_ATPase"/>
    <property type="match status" value="1"/>
</dbReference>
<evidence type="ECO:0000256" key="17">
    <source>
        <dbReference type="ARBA" id="ARBA00047282"/>
    </source>
</evidence>
<dbReference type="Proteomes" id="UP000472260">
    <property type="component" value="Unassembled WGS sequence"/>
</dbReference>
<evidence type="ECO:0000256" key="13">
    <source>
        <dbReference type="ARBA" id="ARBA00022967"/>
    </source>
</evidence>
<dbReference type="Gene3D" id="3.40.50.1000">
    <property type="entry name" value="HAD superfamily/HAD-like"/>
    <property type="match status" value="2"/>
</dbReference>
<sequence>MLPHLANLSDFTKHFLCFCAKHFSKHAISLNNSIWELVIEQFEDLLVRILLLAACISFVLAWFEEGEETVTAFVEPFVILLILIANAVVGVWQERNAESAIEALKEYEPEMGKVYRADRKSVQMIKAREIVPGDIVEVSVGDKVPADIRITAIRSTTLRVDQSILTGESVSVIKHTESVPDPRAVNQDKKNMLFSGTNIAAGKAIGVVVATSVSTEIGKIRDQMAATEQEKTPLQQKLDEFSEQLSKVISLICVAVWLINIGHFNDPVHGGSWIRGAVYYFKIAVALAVAAIPEGLPAVITTCLALGTRRMAKKNAIVRSLPSVETLGCTSVICSDKTGTLTTNQMCVTKMFIIEKVDGDSVTLDQYDISGSKYTPEGEVRGLPVKCGQYDGLVELATICALCNDSSLDYNESKGIYEKVGEATETALCCLVEKMNVFSTDVRGLSKVERANTCCTVIKQLMKKEFTLEFSRDRKSMSVYCSAAKASKAPVGNKMFVKGAPEGVIDRCAYVRVGTTRVPLTGPVKDKIMAVIKEWGTGRDTLRCLALATCDNPLRKEEMNLEDSTKFAEYETDLTFVGCVGMLDPPRKEVVGSIELCRAAGIRVIMITGKLCSILKLVPIFVETGLQQVTSRVRDITNPDKPRPREKAAKGARPCCAAVEKRKRKLGVHVKIYSYMNRLPLKAAGTAVAKSASEMVLADDNFSSIVAAVEEGRAIYNNMKQFIRYLISSNVGEVVCIFLTAALGLPEALIPVQLLWVNLVTDGLPATALGFNPPDLDIMGKAPRSPKEPLISGWLFFRYLAIGGYVGAATVAAAGWWFLYCEEGPMVSFYQLSHFMQCTAENEDFAGIECEVLCSRLLSENQSLVRMPPWSNLWLVGAMSLSMSLHFMIIYVDPLPMIFKLTHLNVTQWIVVLKLSFPVILIDELLKFVARNYLERKTQPYVCHQQLMNFQQRLQNLCRIDEEYKLDADPKSVKYLQ</sequence>
<dbReference type="SUPFAM" id="SSF56784">
    <property type="entry name" value="HAD-like"/>
    <property type="match status" value="1"/>
</dbReference>
<keyword evidence="6" id="KW-0597">Phosphoprotein</keyword>
<feature type="transmembrane region" description="Helical" evidence="18">
    <location>
        <begin position="283"/>
        <end position="306"/>
    </location>
</feature>
<dbReference type="EC" id="7.2.2.10" evidence="4"/>
<dbReference type="SFLD" id="SFLDS00003">
    <property type="entry name" value="Haloacid_Dehalogenase"/>
    <property type="match status" value="1"/>
</dbReference>
<evidence type="ECO:0000256" key="1">
    <source>
        <dbReference type="ARBA" id="ARBA00001946"/>
    </source>
</evidence>
<evidence type="ECO:0000256" key="11">
    <source>
        <dbReference type="ARBA" id="ARBA00022840"/>
    </source>
</evidence>
<dbReference type="SUPFAM" id="SSF81665">
    <property type="entry name" value="Calcium ATPase, transmembrane domain M"/>
    <property type="match status" value="1"/>
</dbReference>
<keyword evidence="15" id="KW-0406">Ion transport</keyword>
<evidence type="ECO:0000256" key="16">
    <source>
        <dbReference type="ARBA" id="ARBA00023136"/>
    </source>
</evidence>
<dbReference type="PANTHER" id="PTHR42861">
    <property type="entry name" value="CALCIUM-TRANSPORTING ATPASE"/>
    <property type="match status" value="1"/>
</dbReference>
<evidence type="ECO:0000256" key="3">
    <source>
        <dbReference type="ARBA" id="ARBA00005675"/>
    </source>
</evidence>